<dbReference type="UniPathway" id="UPA00063"/>
<evidence type="ECO:0000256" key="6">
    <source>
        <dbReference type="ARBA" id="ARBA00022741"/>
    </source>
</evidence>
<dbReference type="InterPro" id="IPR014721">
    <property type="entry name" value="Ribsml_uS5_D2-typ_fold_subgr"/>
</dbReference>
<evidence type="ECO:0000256" key="2">
    <source>
        <dbReference type="ARBA" id="ARBA00008831"/>
    </source>
</evidence>
<dbReference type="PANTHER" id="PTHR10977:SF3">
    <property type="entry name" value="DIPHOSPHOMEVALONATE DECARBOXYLASE"/>
    <property type="match status" value="1"/>
</dbReference>
<dbReference type="InterPro" id="IPR020568">
    <property type="entry name" value="Ribosomal_Su5_D2-typ_SF"/>
</dbReference>
<evidence type="ECO:0000256" key="5">
    <source>
        <dbReference type="ARBA" id="ARBA00022516"/>
    </source>
</evidence>
<evidence type="ECO:0000259" key="17">
    <source>
        <dbReference type="Pfam" id="PF18376"/>
    </source>
</evidence>
<keyword evidence="8 16" id="KW-0752">Steroid biosynthesis</keyword>
<dbReference type="FunCoup" id="T1I721">
    <property type="interactions" value="576"/>
</dbReference>
<dbReference type="InParanoid" id="T1I721"/>
<dbReference type="PANTHER" id="PTHR10977">
    <property type="entry name" value="DIPHOSPHOMEVALONATE DECARBOXYLASE"/>
    <property type="match status" value="1"/>
</dbReference>
<dbReference type="HOGENOM" id="CLU_040369_4_2_1"/>
<name>T1I721_RHOPR</name>
<keyword evidence="11 16" id="KW-1207">Sterol metabolism</keyword>
<proteinExistence type="inferred from homology"/>
<dbReference type="InterPro" id="IPR029765">
    <property type="entry name" value="Mev_diP_decarb"/>
</dbReference>
<evidence type="ECO:0000256" key="14">
    <source>
        <dbReference type="ARBA" id="ARBA00048154"/>
    </source>
</evidence>
<keyword evidence="6 15" id="KW-0547">Nucleotide-binding</keyword>
<comment type="pathway">
    <text evidence="16">Steroid biosynthesis; cholesterol biosynthesis.</text>
</comment>
<evidence type="ECO:0000256" key="7">
    <source>
        <dbReference type="ARBA" id="ARBA00022840"/>
    </source>
</evidence>
<keyword evidence="9 16" id="KW-0756">Sterol biosynthesis</keyword>
<dbReference type="Pfam" id="PF22700">
    <property type="entry name" value="MVD-like_N"/>
    <property type="match status" value="1"/>
</dbReference>
<dbReference type="VEuPathDB" id="VectorBase:RPRC012093"/>
<dbReference type="eggNOG" id="KOG2833">
    <property type="taxonomic scope" value="Eukaryota"/>
</dbReference>
<sequence length="399" mass="44183">MTIITCLAPVNIAVIKYWGKRDERLILPLNDSVSATLSINQMHAKTTIFTSTDLSEDRIWLNGKEESFDESSRLLTCINEKKERECLNSGIETEDRSKWKVHVCSENNFPTGAGLASSAAGYACFVYCLTKVLNVDCEVSSVARLGSGSACRSVLGGFVRWHRGLKGDGSDSFAEQIVPAEHWPTLRIVILVVSDHKKKVSSTSGMQRSVETSELLKFRVSTVVPRRTEEIIKAIERKDFHSFAELTMKDSNQLHSVCLDTYPPAVYMNDVSHAIVDFVHKYNKLKGSSNKLAYTFDAGPNACLFTEGEHLSEVIALIKRVFPPLSDDNFVRGLPVQNKQIDALCKQFDNLLLPSCGPHEPGLLKYILSTKLGDGPTVVSEPGIHLLADKGLPKKQLEV</sequence>
<evidence type="ECO:0000313" key="19">
    <source>
        <dbReference type="EnsemblMetazoa" id="RPRC012093-PA"/>
    </source>
</evidence>
<evidence type="ECO:0000256" key="10">
    <source>
        <dbReference type="ARBA" id="ARBA00023098"/>
    </source>
</evidence>
<dbReference type="InterPro" id="IPR036554">
    <property type="entry name" value="GHMP_kinase_C_sf"/>
</dbReference>
<evidence type="ECO:0000256" key="12">
    <source>
        <dbReference type="ARBA" id="ARBA00023221"/>
    </source>
</evidence>
<dbReference type="EC" id="4.1.1.33" evidence="3 15"/>
<evidence type="ECO:0000256" key="15">
    <source>
        <dbReference type="PIRNR" id="PIRNR015950"/>
    </source>
</evidence>
<reference evidence="19" key="1">
    <citation type="submission" date="2015-05" db="UniProtKB">
        <authorList>
            <consortium name="EnsemblMetazoa"/>
        </authorList>
    </citation>
    <scope>IDENTIFICATION</scope>
</reference>
<dbReference type="NCBIfam" id="TIGR01240">
    <property type="entry name" value="mevDPdecarb"/>
    <property type="match status" value="1"/>
</dbReference>
<keyword evidence="16" id="KW-0153">Cholesterol metabolism</keyword>
<dbReference type="FunFam" id="3.30.70.890:FF:000005">
    <property type="entry name" value="Diphosphomevalonate decarboxylase"/>
    <property type="match status" value="1"/>
</dbReference>
<dbReference type="GO" id="GO:0019287">
    <property type="term" value="P:isopentenyl diphosphate biosynthetic process, mevalonate pathway"/>
    <property type="evidence" value="ECO:0007669"/>
    <property type="project" value="UniProtKB-UniRule"/>
</dbReference>
<dbReference type="PIRSF" id="PIRSF015950">
    <property type="entry name" value="Mev_P_decrbx"/>
    <property type="match status" value="1"/>
</dbReference>
<dbReference type="SUPFAM" id="SSF55060">
    <property type="entry name" value="GHMP Kinase, C-terminal domain"/>
    <property type="match status" value="1"/>
</dbReference>
<keyword evidence="7 15" id="KW-0067">ATP-binding</keyword>
<feature type="domain" description="Diphosphomevalonate decarboxylase-like N-terminal" evidence="18">
    <location>
        <begin position="8"/>
        <end position="174"/>
    </location>
</feature>
<evidence type="ECO:0000256" key="13">
    <source>
        <dbReference type="ARBA" id="ARBA00023239"/>
    </source>
</evidence>
<dbReference type="EnsemblMetazoa" id="RPRC012093-RA">
    <property type="protein sequence ID" value="RPRC012093-PA"/>
    <property type="gene ID" value="RPRC012093"/>
</dbReference>
<feature type="domain" description="Mvd1 C-terminal" evidence="17">
    <location>
        <begin position="188"/>
        <end position="379"/>
    </location>
</feature>
<evidence type="ECO:0000256" key="8">
    <source>
        <dbReference type="ARBA" id="ARBA00022955"/>
    </source>
</evidence>
<accession>T1I721</accession>
<dbReference type="STRING" id="13249.T1I721"/>
<dbReference type="InterPro" id="IPR005935">
    <property type="entry name" value="Mev_decarb"/>
</dbReference>
<dbReference type="FunFam" id="3.30.230.10:FF:000080">
    <property type="entry name" value="Diphosphomevalonate decarboxylase"/>
    <property type="match status" value="1"/>
</dbReference>
<keyword evidence="12 16" id="KW-0753">Steroid metabolism</keyword>
<dbReference type="GO" id="GO:0006695">
    <property type="term" value="P:cholesterol biosynthetic process"/>
    <property type="evidence" value="ECO:0007669"/>
    <property type="project" value="UniProtKB-UniPathway"/>
</dbReference>
<dbReference type="Gene3D" id="3.30.70.890">
    <property type="entry name" value="GHMP kinase, C-terminal domain"/>
    <property type="match status" value="1"/>
</dbReference>
<dbReference type="GO" id="GO:0005524">
    <property type="term" value="F:ATP binding"/>
    <property type="evidence" value="ECO:0007669"/>
    <property type="project" value="UniProtKB-UniRule"/>
</dbReference>
<dbReference type="Pfam" id="PF18376">
    <property type="entry name" value="MDD_C"/>
    <property type="match status" value="1"/>
</dbReference>
<organism evidence="19 20">
    <name type="scientific">Rhodnius prolixus</name>
    <name type="common">Triatomid bug</name>
    <dbReference type="NCBI Taxonomy" id="13249"/>
    <lineage>
        <taxon>Eukaryota</taxon>
        <taxon>Metazoa</taxon>
        <taxon>Ecdysozoa</taxon>
        <taxon>Arthropoda</taxon>
        <taxon>Hexapoda</taxon>
        <taxon>Insecta</taxon>
        <taxon>Pterygota</taxon>
        <taxon>Neoptera</taxon>
        <taxon>Paraneoptera</taxon>
        <taxon>Hemiptera</taxon>
        <taxon>Heteroptera</taxon>
        <taxon>Panheteroptera</taxon>
        <taxon>Cimicomorpha</taxon>
        <taxon>Reduviidae</taxon>
        <taxon>Triatominae</taxon>
        <taxon>Rhodnius</taxon>
    </lineage>
</organism>
<evidence type="ECO:0000256" key="11">
    <source>
        <dbReference type="ARBA" id="ARBA00023166"/>
    </source>
</evidence>
<dbReference type="SUPFAM" id="SSF54211">
    <property type="entry name" value="Ribosomal protein S5 domain 2-like"/>
    <property type="match status" value="1"/>
</dbReference>
<evidence type="ECO:0000256" key="3">
    <source>
        <dbReference type="ARBA" id="ARBA00012296"/>
    </source>
</evidence>
<dbReference type="EMBL" id="ACPB03000766">
    <property type="status" value="NOT_ANNOTATED_CDS"/>
    <property type="molecule type" value="Genomic_DNA"/>
</dbReference>
<evidence type="ECO:0000256" key="16">
    <source>
        <dbReference type="RuleBase" id="RU363086"/>
    </source>
</evidence>
<evidence type="ECO:0000259" key="18">
    <source>
        <dbReference type="Pfam" id="PF22700"/>
    </source>
</evidence>
<dbReference type="InterPro" id="IPR041431">
    <property type="entry name" value="Mvd1_C"/>
</dbReference>
<evidence type="ECO:0000313" key="20">
    <source>
        <dbReference type="Proteomes" id="UP000015103"/>
    </source>
</evidence>
<dbReference type="Proteomes" id="UP000015103">
    <property type="component" value="Unassembled WGS sequence"/>
</dbReference>
<keyword evidence="13 15" id="KW-0456">Lyase</keyword>
<comment type="catalytic activity">
    <reaction evidence="14 15 16">
        <text>(R)-5-diphosphomevalonate + ATP = isopentenyl diphosphate + ADP + phosphate + CO2</text>
        <dbReference type="Rhea" id="RHEA:23732"/>
        <dbReference type="ChEBI" id="CHEBI:16526"/>
        <dbReference type="ChEBI" id="CHEBI:30616"/>
        <dbReference type="ChEBI" id="CHEBI:43474"/>
        <dbReference type="ChEBI" id="CHEBI:57557"/>
        <dbReference type="ChEBI" id="CHEBI:128769"/>
        <dbReference type="ChEBI" id="CHEBI:456216"/>
        <dbReference type="EC" id="4.1.1.33"/>
    </reaction>
</comment>
<dbReference type="InterPro" id="IPR053859">
    <property type="entry name" value="MVD-like_N"/>
</dbReference>
<dbReference type="AlphaFoldDB" id="T1I721"/>
<keyword evidence="20" id="KW-1185">Reference proteome</keyword>
<comment type="similarity">
    <text evidence="2 15 16">Belongs to the diphosphomevalonate decarboxylase family.</text>
</comment>
<keyword evidence="16" id="KW-0152">Cholesterol biosynthesis</keyword>
<dbReference type="GO" id="GO:0004163">
    <property type="term" value="F:diphosphomevalonate decarboxylase activity"/>
    <property type="evidence" value="ECO:0007669"/>
    <property type="project" value="UniProtKB-UniRule"/>
</dbReference>
<evidence type="ECO:0000256" key="1">
    <source>
        <dbReference type="ARBA" id="ARBA00003812"/>
    </source>
</evidence>
<keyword evidence="5 16" id="KW-0444">Lipid biosynthesis</keyword>
<keyword evidence="10 15" id="KW-0443">Lipid metabolism</keyword>
<evidence type="ECO:0000256" key="9">
    <source>
        <dbReference type="ARBA" id="ARBA00023011"/>
    </source>
</evidence>
<dbReference type="OMA" id="LTLHAMM"/>
<dbReference type="GO" id="GO:0005829">
    <property type="term" value="C:cytosol"/>
    <property type="evidence" value="ECO:0007669"/>
    <property type="project" value="InterPro"/>
</dbReference>
<evidence type="ECO:0000256" key="4">
    <source>
        <dbReference type="ARBA" id="ARBA00019335"/>
    </source>
</evidence>
<comment type="function">
    <text evidence="1 16">Catalyzes the ATP dependent decarboxylation of (R)-5-diphosphomevalonate to form isopentenyl diphosphate (IPP). Functions in the mevalonate (MVA) pathway leading to isopentenyl diphosphate (IPP), a key precursor for the biosynthesis of isoprenoids and sterol synthesis.</text>
</comment>
<protein>
    <recommendedName>
        <fullName evidence="4 15">Diphosphomevalonate decarboxylase</fullName>
        <ecNumber evidence="3 15">4.1.1.33</ecNumber>
    </recommendedName>
</protein>
<dbReference type="Gene3D" id="3.30.230.10">
    <property type="match status" value="1"/>
</dbReference>